<dbReference type="STRING" id="1070870.SAMN05444351_3090"/>
<evidence type="ECO:0000313" key="3">
    <source>
        <dbReference type="Proteomes" id="UP000184471"/>
    </source>
</evidence>
<feature type="region of interest" description="Disordered" evidence="1">
    <location>
        <begin position="1271"/>
        <end position="1306"/>
    </location>
</feature>
<feature type="compositionally biased region" description="Low complexity" evidence="1">
    <location>
        <begin position="1274"/>
        <end position="1289"/>
    </location>
</feature>
<evidence type="ECO:0008006" key="4">
    <source>
        <dbReference type="Google" id="ProtNLM"/>
    </source>
</evidence>
<name>A0A1M5M9S6_9ACTN</name>
<dbReference type="NCBIfam" id="NF047352">
    <property type="entry name" value="P_loop_sacsin"/>
    <property type="match status" value="1"/>
</dbReference>
<dbReference type="InterPro" id="IPR036890">
    <property type="entry name" value="HATPase_C_sf"/>
</dbReference>
<accession>A0A1M5M9S6</accession>
<dbReference type="EMBL" id="FQVX01000003">
    <property type="protein sequence ID" value="SHG74018.1"/>
    <property type="molecule type" value="Genomic_DNA"/>
</dbReference>
<reference evidence="2 3" key="1">
    <citation type="submission" date="2016-11" db="EMBL/GenBank/DDBJ databases">
        <authorList>
            <person name="Jaros S."/>
            <person name="Januszkiewicz K."/>
            <person name="Wedrychowicz H."/>
        </authorList>
    </citation>
    <scope>NUCLEOTIDE SEQUENCE [LARGE SCALE GENOMIC DNA]</scope>
    <source>
        <strain evidence="2 3">DSM 45408</strain>
    </source>
</reference>
<proteinExistence type="predicted"/>
<dbReference type="SUPFAM" id="SSF55874">
    <property type="entry name" value="ATPase domain of HSP90 chaperone/DNA topoisomerase II/histidine kinase"/>
    <property type="match status" value="1"/>
</dbReference>
<feature type="region of interest" description="Disordered" evidence="1">
    <location>
        <begin position="1211"/>
        <end position="1248"/>
    </location>
</feature>
<evidence type="ECO:0000256" key="1">
    <source>
        <dbReference type="SAM" id="MobiDB-lite"/>
    </source>
</evidence>
<sequence>MADILRNARAAAGVLSDDRLQGLSEIIQNADDCGATKVAFYQIADALIAVHDGRPLTLRDVHALAAPWLTTKRDDATATGRFGIGLSTLHTLAETFQLHSGAYHLMLGDPTLRTVEGAPVPEGLAGTGDTAIYVPLKLGSLAAGELLRWCADWDDASLLFLDSVRQVSFTAGTTSRTLQLQRGMTTVRLARWDGADREVTRSPMTAPDGRSWLRYDAVLDSPAGLARAHKTTHATTPVSVALPLAEARGGYLASGLPVTHTPLPMCANAQFDPVASRRDLVDNPWNRALAHMVAMLWQFAVADVFAEHPAEGWALIPVEKTRQGASGLGTRLQDLIAGETSAALGNEVRLPVTGVMTRLSQLAYEEEALEGLLTAEESAELAGLGAALPVGCRDTVGRWRAVLERWRQLETGVPAPVTVEQALPLVERPQRGVHSCIALVAAVLNAGLAYRLRALRCIVTSGGEHVAPPSVSSATVLVRDVSGLVAVLGTGVQLHAAYFADSHAPSTVRAWLRNSGVLAEEAADDTLLRALARAGRDGVRLPRALTDDQLRHLRDALEQISPQEREHLGAGIGRAILLDAFRFDAQGKKVRVATVPAETYQPTAIDREQDSFAVAAGAAPNLRWLAPRYASALRSPLGRAGLGPQRLLRLLGAETVPRIAPHPRLERRFEDARLGVARDGIGSPTDRREALRDLGATYSLDDLHSPDLQEVIEDIARDADPSSRRRRARALLGVLGRAWPTLGEQAQVPAAHDYYVWQVKGSVRAWWVWQAASVAWLDDIAGTPRRAADSRLRTPATLAVYGSDADGYLHPDIASARTEVLTTLGVSGEPGTRQLVDRLRQLRDAPPQGVDLNTETAVVYQTLAGRVGRSDHSSHDVTPQRLKHLFGAGDGLIWTRAAWHRPTSVFRGAPVFGAYRPSVPQVPGSDPLWKALGVRAPDLDDCVAVLQEVAKQRKGSVDQAVLLDVLRLMERICADSGADPRQLRRLRRAPVLTTHGWLRQRPLYAVEDSAVATGIGSALPVWTPGGEVSQFPHLIKVFQLHAVGREHVAVVPPGMAWVDERTTELARAGVRLLREDLARNDPALHAALTVPWAALEDLKVSVVPELKVSVSGLPDGIVREVPVNARLDSTSCALLVRAPELAEGVDGGQALAALFDANRRTLAQAWLAATEAARRGRHASDLRLANEVSAAQGAVAAAAIYGRLASVQEQAAERRSRRRVHPSSGGGTSASRVPEASPDGQPSLAAPGEAETFRRRLVDPATLVVVDPNGTIVAGSGAAPSPSSGRSRGVQLRDPQPAAPPVARTPGRAYTDLEKESLGIELVRRVLGSDSTELLDLRAQHGVGADAVDELKQYYELKVSAGAEPDQIVLEDSEIRRAMSTQNFFLVVVSGLEGERATPQVRIIVDPLSQLRMSTSSQVRFSGVRQSQSLVFKLRPRNDEARGADADAGADDGRRNV</sequence>
<organism evidence="2 3">
    <name type="scientific">Geodermatophilus nigrescens</name>
    <dbReference type="NCBI Taxonomy" id="1070870"/>
    <lineage>
        <taxon>Bacteria</taxon>
        <taxon>Bacillati</taxon>
        <taxon>Actinomycetota</taxon>
        <taxon>Actinomycetes</taxon>
        <taxon>Geodermatophilales</taxon>
        <taxon>Geodermatophilaceae</taxon>
        <taxon>Geodermatophilus</taxon>
    </lineage>
</organism>
<evidence type="ECO:0000313" key="2">
    <source>
        <dbReference type="EMBL" id="SHG74018.1"/>
    </source>
</evidence>
<keyword evidence="3" id="KW-1185">Reference proteome</keyword>
<protein>
    <recommendedName>
        <fullName evidence="4">Protein NO VEIN C-terminal domain-containing protein</fullName>
    </recommendedName>
</protein>
<gene>
    <name evidence="2" type="ORF">SAMN05444351_3090</name>
</gene>
<dbReference type="Proteomes" id="UP000184471">
    <property type="component" value="Unassembled WGS sequence"/>
</dbReference>